<dbReference type="OrthoDB" id="6354602at2759"/>
<name>E0VWA4_PEDHC</name>
<dbReference type="GeneID" id="8239396"/>
<dbReference type="RefSeq" id="XP_002430398.1">
    <property type="nucleotide sequence ID" value="XM_002430353.1"/>
</dbReference>
<dbReference type="EMBL" id="AAZO01005779">
    <property type="status" value="NOT_ANNOTATED_CDS"/>
    <property type="molecule type" value="Genomic_DNA"/>
</dbReference>
<protein>
    <recommendedName>
        <fullName evidence="1">Ig-like domain-containing protein</fullName>
    </recommendedName>
</protein>
<dbReference type="HOGENOM" id="CLU_046341_6_1_1"/>
<reference evidence="3" key="3">
    <citation type="submission" date="2021-02" db="UniProtKB">
        <authorList>
            <consortium name="EnsemblMetazoa"/>
        </authorList>
    </citation>
    <scope>IDENTIFICATION</scope>
    <source>
        <strain evidence="3">USDA</strain>
    </source>
</reference>
<dbReference type="CTD" id="8239396"/>
<dbReference type="eggNOG" id="KOG3510">
    <property type="taxonomic scope" value="Eukaryota"/>
</dbReference>
<evidence type="ECO:0000313" key="4">
    <source>
        <dbReference type="Proteomes" id="UP000009046"/>
    </source>
</evidence>
<feature type="domain" description="Ig-like" evidence="1">
    <location>
        <begin position="78"/>
        <end position="184"/>
    </location>
</feature>
<organism>
    <name type="scientific">Pediculus humanus subsp. corporis</name>
    <name type="common">Body louse</name>
    <dbReference type="NCBI Taxonomy" id="121224"/>
    <lineage>
        <taxon>Eukaryota</taxon>
        <taxon>Metazoa</taxon>
        <taxon>Ecdysozoa</taxon>
        <taxon>Arthropoda</taxon>
        <taxon>Hexapoda</taxon>
        <taxon>Insecta</taxon>
        <taxon>Pterygota</taxon>
        <taxon>Neoptera</taxon>
        <taxon>Paraneoptera</taxon>
        <taxon>Psocodea</taxon>
        <taxon>Troctomorpha</taxon>
        <taxon>Phthiraptera</taxon>
        <taxon>Anoplura</taxon>
        <taxon>Pediculidae</taxon>
        <taxon>Pediculus</taxon>
    </lineage>
</organism>
<gene>
    <name evidence="3" type="primary">8239396</name>
    <name evidence="2" type="ORF">Phum_PHUM476720</name>
</gene>
<dbReference type="CDD" id="cd00096">
    <property type="entry name" value="Ig"/>
    <property type="match status" value="1"/>
</dbReference>
<dbReference type="SUPFAM" id="SSF48726">
    <property type="entry name" value="Immunoglobulin"/>
    <property type="match status" value="2"/>
</dbReference>
<dbReference type="PANTHER" id="PTHR23279:SF3">
    <property type="entry name" value="DEFECTIVE PROBOSCIS EXTENSION RESPONSE 18"/>
    <property type="match status" value="1"/>
</dbReference>
<keyword evidence="4" id="KW-1185">Reference proteome</keyword>
<dbReference type="Gene3D" id="2.60.40.10">
    <property type="entry name" value="Immunoglobulins"/>
    <property type="match status" value="2"/>
</dbReference>
<dbReference type="Proteomes" id="UP000009046">
    <property type="component" value="Unassembled WGS sequence"/>
</dbReference>
<accession>E0VWA4</accession>
<dbReference type="EMBL" id="DS235818">
    <property type="protein sequence ID" value="EEB17660.1"/>
    <property type="molecule type" value="Genomic_DNA"/>
</dbReference>
<dbReference type="InterPro" id="IPR007110">
    <property type="entry name" value="Ig-like_dom"/>
</dbReference>
<evidence type="ECO:0000313" key="3">
    <source>
        <dbReference type="EnsemblMetazoa" id="PHUM476720-PA"/>
    </source>
</evidence>
<dbReference type="OMA" id="CIATHIE"/>
<dbReference type="InParanoid" id="E0VWA4"/>
<reference evidence="2" key="2">
    <citation type="submission" date="2007-04" db="EMBL/GenBank/DDBJ databases">
        <title>The genome of the human body louse.</title>
        <authorList>
            <consortium name="The Human Body Louse Genome Consortium"/>
            <person name="Kirkness E."/>
            <person name="Walenz B."/>
            <person name="Hass B."/>
            <person name="Bruggner R."/>
            <person name="Strausberg R."/>
        </authorList>
    </citation>
    <scope>NUCLEOTIDE SEQUENCE</scope>
    <source>
        <strain evidence="2">USDA</strain>
    </source>
</reference>
<dbReference type="Pfam" id="PF13927">
    <property type="entry name" value="Ig_3"/>
    <property type="match status" value="1"/>
</dbReference>
<dbReference type="InterPro" id="IPR037448">
    <property type="entry name" value="Zig-8"/>
</dbReference>
<dbReference type="InterPro" id="IPR003599">
    <property type="entry name" value="Ig_sub"/>
</dbReference>
<dbReference type="VEuPathDB" id="VectorBase:PHUM476720"/>
<sequence>MFIRRVTWLHRKQDSIHLLTVGRQAYSSDQRITLSFRYPNNWRLQILFVTRRDAGIYECQVATHPPRVKKVYLTVTAPEVVIVDEKNHEVSERYYKAGSSVELTCIATHIESPVDHVTWNLKNVVINDGVRSIHKNLLINFNYSYNHSLGQATVIATLKISLAERIHSGNYTCAVGDLASALVAVHILNGGESLKMLFVFPPPPSLLV</sequence>
<evidence type="ECO:0000259" key="1">
    <source>
        <dbReference type="PROSITE" id="PS50835"/>
    </source>
</evidence>
<dbReference type="KEGG" id="phu:Phum_PHUM476720"/>
<dbReference type="SMART" id="SM00409">
    <property type="entry name" value="IG"/>
    <property type="match status" value="2"/>
</dbReference>
<dbReference type="GO" id="GO:0032589">
    <property type="term" value="C:neuron projection membrane"/>
    <property type="evidence" value="ECO:0007669"/>
    <property type="project" value="TreeGrafter"/>
</dbReference>
<dbReference type="PANTHER" id="PTHR23279">
    <property type="entry name" value="DEFECTIVE PROBOSCIS EXTENSION RESPONSE DPR -RELATED"/>
    <property type="match status" value="1"/>
</dbReference>
<dbReference type="InterPro" id="IPR036179">
    <property type="entry name" value="Ig-like_dom_sf"/>
</dbReference>
<reference evidence="2" key="1">
    <citation type="submission" date="2007-04" db="EMBL/GenBank/DDBJ databases">
        <title>Annotation of Pediculus humanus corporis strain USDA.</title>
        <authorList>
            <person name="Kirkness E."/>
            <person name="Hannick L."/>
            <person name="Hass B."/>
            <person name="Bruggner R."/>
            <person name="Lawson D."/>
            <person name="Bidwell S."/>
            <person name="Joardar V."/>
            <person name="Caler E."/>
            <person name="Walenz B."/>
            <person name="Inman J."/>
            <person name="Schobel S."/>
            <person name="Galinsky K."/>
            <person name="Amedeo P."/>
            <person name="Strausberg R."/>
        </authorList>
    </citation>
    <scope>NUCLEOTIDE SEQUENCE</scope>
    <source>
        <strain evidence="2">USDA</strain>
    </source>
</reference>
<dbReference type="EMBL" id="AAZO01005780">
    <property type="status" value="NOT_ANNOTATED_CDS"/>
    <property type="molecule type" value="Genomic_DNA"/>
</dbReference>
<dbReference type="InterPro" id="IPR013783">
    <property type="entry name" value="Ig-like_fold"/>
</dbReference>
<dbReference type="GO" id="GO:0050808">
    <property type="term" value="P:synapse organization"/>
    <property type="evidence" value="ECO:0007669"/>
    <property type="project" value="TreeGrafter"/>
</dbReference>
<dbReference type="AlphaFoldDB" id="E0VWA4"/>
<proteinExistence type="predicted"/>
<dbReference type="EnsemblMetazoa" id="PHUM476720-RA">
    <property type="protein sequence ID" value="PHUM476720-PA"/>
    <property type="gene ID" value="PHUM476720"/>
</dbReference>
<dbReference type="STRING" id="121224.E0VWA4"/>
<dbReference type="PROSITE" id="PS50835">
    <property type="entry name" value="IG_LIKE"/>
    <property type="match status" value="1"/>
</dbReference>
<evidence type="ECO:0000313" key="2">
    <source>
        <dbReference type="EMBL" id="EEB17660.1"/>
    </source>
</evidence>